<dbReference type="GO" id="GO:0003676">
    <property type="term" value="F:nucleic acid binding"/>
    <property type="evidence" value="ECO:0007669"/>
    <property type="project" value="InterPro"/>
</dbReference>
<dbReference type="EMBL" id="AJTX02000003">
    <property type="protein sequence ID" value="KKJ00754.1"/>
    <property type="molecule type" value="Genomic_DNA"/>
</dbReference>
<dbReference type="InterPro" id="IPR014919">
    <property type="entry name" value="XisH"/>
</dbReference>
<dbReference type="Proteomes" id="UP000034681">
    <property type="component" value="Unassembled WGS sequence"/>
</dbReference>
<sequence>MPRRDFYHDSVKNALTKEGWRITHDPLILGDLELRVYPDLGAEKNVAERGMRTLAIEIKVFGAVGQISELQKAIGQYVLYRSILRRQDLIRLLYLAVSAEIYSTLFQKQIILNLIQDENIRLLVLALWE</sequence>
<comment type="caution">
    <text evidence="1">The sequence shown here is derived from an EMBL/GenBank/DDBJ whole genome shotgun (WGS) entry which is preliminary data.</text>
</comment>
<reference evidence="1" key="1">
    <citation type="submission" date="2012-04" db="EMBL/GenBank/DDBJ databases">
        <authorList>
            <person name="Borisov I.G."/>
            <person name="Ivanikova N.V."/>
            <person name="Pinevich A.V."/>
        </authorList>
    </citation>
    <scope>NUCLEOTIDE SEQUENCE</scope>
    <source>
        <strain evidence="1">CALU 1027</strain>
    </source>
</reference>
<evidence type="ECO:0000313" key="2">
    <source>
        <dbReference type="Proteomes" id="UP000034681"/>
    </source>
</evidence>
<organism evidence="1 2">
    <name type="scientific">Prochlorothrix hollandica PCC 9006 = CALU 1027</name>
    <dbReference type="NCBI Taxonomy" id="317619"/>
    <lineage>
        <taxon>Bacteria</taxon>
        <taxon>Bacillati</taxon>
        <taxon>Cyanobacteriota</taxon>
        <taxon>Cyanophyceae</taxon>
        <taxon>Prochlorotrichales</taxon>
        <taxon>Prochlorotrichaceae</taxon>
        <taxon>Prochlorothrix</taxon>
    </lineage>
</organism>
<accession>A0A0M2Q1B3</accession>
<proteinExistence type="predicted"/>
<dbReference type="InterPro" id="IPR011856">
    <property type="entry name" value="tRNA_endonuc-like_dom_sf"/>
</dbReference>
<protein>
    <recommendedName>
        <fullName evidence="3">Fatty-acid synthase</fullName>
    </recommendedName>
</protein>
<evidence type="ECO:0008006" key="3">
    <source>
        <dbReference type="Google" id="ProtNLM"/>
    </source>
</evidence>
<dbReference type="InterPro" id="IPR011335">
    <property type="entry name" value="Restrct_endonuc-II-like"/>
</dbReference>
<dbReference type="Pfam" id="PF08814">
    <property type="entry name" value="XisH"/>
    <property type="match status" value="1"/>
</dbReference>
<dbReference type="STRING" id="317619.GCA_000332315_04562"/>
<dbReference type="Gene3D" id="3.40.1350.10">
    <property type="match status" value="1"/>
</dbReference>
<evidence type="ECO:0000313" key="1">
    <source>
        <dbReference type="EMBL" id="KKJ00754.1"/>
    </source>
</evidence>
<name>A0A0M2Q1B3_PROHO</name>
<dbReference type="SUPFAM" id="SSF52980">
    <property type="entry name" value="Restriction endonuclease-like"/>
    <property type="match status" value="1"/>
</dbReference>
<gene>
    <name evidence="1" type="ORF">PROH_05690</name>
</gene>
<keyword evidence="2" id="KW-1185">Reference proteome</keyword>
<dbReference type="AlphaFoldDB" id="A0A0M2Q1B3"/>
<dbReference type="eggNOG" id="ENOG5030IHZ">
    <property type="taxonomic scope" value="Bacteria"/>
</dbReference>